<keyword evidence="3" id="KW-1185">Reference proteome</keyword>
<dbReference type="RefSeq" id="WP_183751372.1">
    <property type="nucleotide sequence ID" value="NZ_JACICC010000003.1"/>
</dbReference>
<gene>
    <name evidence="2" type="ORF">FHS81_001412</name>
</gene>
<dbReference type="GO" id="GO:0005829">
    <property type="term" value="C:cytosol"/>
    <property type="evidence" value="ECO:0007669"/>
    <property type="project" value="TreeGrafter"/>
</dbReference>
<proteinExistence type="predicted"/>
<evidence type="ECO:0000313" key="3">
    <source>
        <dbReference type="Proteomes" id="UP000537592"/>
    </source>
</evidence>
<evidence type="ECO:0000256" key="1">
    <source>
        <dbReference type="ARBA" id="ARBA00023125"/>
    </source>
</evidence>
<reference evidence="2 3" key="1">
    <citation type="submission" date="2020-08" db="EMBL/GenBank/DDBJ databases">
        <title>Genomic Encyclopedia of Type Strains, Phase IV (KMG-IV): sequencing the most valuable type-strain genomes for metagenomic binning, comparative biology and taxonomic classification.</title>
        <authorList>
            <person name="Goeker M."/>
        </authorList>
    </citation>
    <scope>NUCLEOTIDE SEQUENCE [LARGE SCALE GENOMIC DNA]</scope>
    <source>
        <strain evidence="2 3">DSM 28760</strain>
    </source>
</reference>
<dbReference type="InterPro" id="IPR036390">
    <property type="entry name" value="WH_DNA-bd_sf"/>
</dbReference>
<dbReference type="InterPro" id="IPR000944">
    <property type="entry name" value="Tscrpt_reg_Rrf2"/>
</dbReference>
<evidence type="ECO:0000313" key="2">
    <source>
        <dbReference type="EMBL" id="MBB3809330.1"/>
    </source>
</evidence>
<dbReference type="PANTHER" id="PTHR33221:SF5">
    <property type="entry name" value="HTH-TYPE TRANSCRIPTIONAL REGULATOR ISCR"/>
    <property type="match status" value="1"/>
</dbReference>
<dbReference type="EMBL" id="JACICC010000003">
    <property type="protein sequence ID" value="MBB3809330.1"/>
    <property type="molecule type" value="Genomic_DNA"/>
</dbReference>
<dbReference type="Gene3D" id="1.10.10.10">
    <property type="entry name" value="Winged helix-like DNA-binding domain superfamily/Winged helix DNA-binding domain"/>
    <property type="match status" value="1"/>
</dbReference>
<dbReference type="GO" id="GO:0003700">
    <property type="term" value="F:DNA-binding transcription factor activity"/>
    <property type="evidence" value="ECO:0007669"/>
    <property type="project" value="TreeGrafter"/>
</dbReference>
<dbReference type="SUPFAM" id="SSF46785">
    <property type="entry name" value="Winged helix' DNA-binding domain"/>
    <property type="match status" value="1"/>
</dbReference>
<dbReference type="AlphaFoldDB" id="A0A7W6EGC2"/>
<dbReference type="Proteomes" id="UP000537592">
    <property type="component" value="Unassembled WGS sequence"/>
</dbReference>
<dbReference type="PANTHER" id="PTHR33221">
    <property type="entry name" value="WINGED HELIX-TURN-HELIX TRANSCRIPTIONAL REGULATOR, RRF2 FAMILY"/>
    <property type="match status" value="1"/>
</dbReference>
<protein>
    <submittedName>
        <fullName evidence="2">Rrf2 family protein</fullName>
    </submittedName>
</protein>
<sequence length="149" mass="16361">MLTKKGKYGLKAVVHLARLTPGTSALVADIAESNNIPKKFLDAILGELRNAGFLHSKKGKGGGYMLARPPETIIVGDIVRVLDGPLAPLPCASKTAYRPCEDCPNEDACAVRLMMLEVRESIARVLDRRNLAEMRDLPKDEMDSFVYHI</sequence>
<dbReference type="InterPro" id="IPR036388">
    <property type="entry name" value="WH-like_DNA-bd_sf"/>
</dbReference>
<keyword evidence="1" id="KW-0238">DNA-binding</keyword>
<organism evidence="2 3">
    <name type="scientific">Pseudochelatococcus contaminans</name>
    <dbReference type="NCBI Taxonomy" id="1538103"/>
    <lineage>
        <taxon>Bacteria</taxon>
        <taxon>Pseudomonadati</taxon>
        <taxon>Pseudomonadota</taxon>
        <taxon>Alphaproteobacteria</taxon>
        <taxon>Hyphomicrobiales</taxon>
        <taxon>Chelatococcaceae</taxon>
        <taxon>Pseudochelatococcus</taxon>
    </lineage>
</organism>
<dbReference type="GO" id="GO:0003677">
    <property type="term" value="F:DNA binding"/>
    <property type="evidence" value="ECO:0007669"/>
    <property type="project" value="UniProtKB-KW"/>
</dbReference>
<dbReference type="Pfam" id="PF02082">
    <property type="entry name" value="Rrf2"/>
    <property type="match status" value="1"/>
</dbReference>
<dbReference type="PROSITE" id="PS51197">
    <property type="entry name" value="HTH_RRF2_2"/>
    <property type="match status" value="1"/>
</dbReference>
<name>A0A7W6EGC2_9HYPH</name>
<accession>A0A7W6EGC2</accession>
<dbReference type="NCBIfam" id="TIGR00738">
    <property type="entry name" value="rrf2_super"/>
    <property type="match status" value="1"/>
</dbReference>
<comment type="caution">
    <text evidence="2">The sequence shown here is derived from an EMBL/GenBank/DDBJ whole genome shotgun (WGS) entry which is preliminary data.</text>
</comment>